<dbReference type="SUPFAM" id="SSF82895">
    <property type="entry name" value="TSP-1 type 1 repeat"/>
    <property type="match status" value="1"/>
</dbReference>
<evidence type="ECO:0000256" key="5">
    <source>
        <dbReference type="ARBA" id="ARBA00022490"/>
    </source>
</evidence>
<evidence type="ECO:0000256" key="14">
    <source>
        <dbReference type="ARBA" id="ARBA00077787"/>
    </source>
</evidence>
<dbReference type="GO" id="GO:0005615">
    <property type="term" value="C:extracellular space"/>
    <property type="evidence" value="ECO:0007669"/>
    <property type="project" value="TreeGrafter"/>
</dbReference>
<dbReference type="PROSITE" id="PS01225">
    <property type="entry name" value="CTCK_2"/>
    <property type="match status" value="1"/>
</dbReference>
<dbReference type="InterPro" id="IPR009030">
    <property type="entry name" value="Growth_fac_rcpt_cys_sf"/>
</dbReference>
<evidence type="ECO:0000256" key="2">
    <source>
        <dbReference type="ARBA" id="ARBA00004496"/>
    </source>
</evidence>
<dbReference type="PANTHER" id="PTHR11348:SF4">
    <property type="entry name" value="CCN FAMILY MEMBER 4"/>
    <property type="match status" value="1"/>
</dbReference>
<dbReference type="PANTHER" id="PTHR11348">
    <property type="entry name" value="CONNECTIVE TISSUE GROWTH FACTOR-RELATED"/>
    <property type="match status" value="1"/>
</dbReference>
<keyword evidence="5" id="KW-0963">Cytoplasm</keyword>
<dbReference type="GO" id="GO:0007155">
    <property type="term" value="P:cell adhesion"/>
    <property type="evidence" value="ECO:0007669"/>
    <property type="project" value="TreeGrafter"/>
</dbReference>
<dbReference type="Pfam" id="PF00219">
    <property type="entry name" value="IGFBP"/>
    <property type="match status" value="1"/>
</dbReference>
<dbReference type="AlphaFoldDB" id="A0AAJ7TWN9"/>
<name>A0AAJ7TWN9_PETMA</name>
<dbReference type="SMART" id="SM00121">
    <property type="entry name" value="IB"/>
    <property type="match status" value="1"/>
</dbReference>
<dbReference type="PROSITE" id="PS50092">
    <property type="entry name" value="TSP1"/>
    <property type="match status" value="1"/>
</dbReference>
<dbReference type="InterPro" id="IPR036383">
    <property type="entry name" value="TSP1_rpt_sf"/>
</dbReference>
<dbReference type="KEGG" id="pmrn:116951216"/>
<dbReference type="SUPFAM" id="SSF57184">
    <property type="entry name" value="Growth factor receptor domain"/>
    <property type="match status" value="1"/>
</dbReference>
<evidence type="ECO:0000313" key="20">
    <source>
        <dbReference type="Proteomes" id="UP001318040"/>
    </source>
</evidence>
<proteinExistence type="inferred from homology"/>
<protein>
    <recommendedName>
        <fullName evidence="12">CCN family member 3</fullName>
    </recommendedName>
    <alternativeName>
        <fullName evidence="13">Cellular communication network factor 3</fullName>
    </alternativeName>
    <alternativeName>
        <fullName evidence="14">Protein NOV homolog</fullName>
    </alternativeName>
</protein>
<dbReference type="PROSITE" id="PS01208">
    <property type="entry name" value="VWFC_1"/>
    <property type="match status" value="1"/>
</dbReference>
<dbReference type="InterPro" id="IPR017891">
    <property type="entry name" value="Insulin_GF-bd_Cys-rich_CS"/>
</dbReference>
<dbReference type="SMART" id="SM00214">
    <property type="entry name" value="VWC"/>
    <property type="match status" value="1"/>
</dbReference>
<dbReference type="PROSITE" id="PS50184">
    <property type="entry name" value="VWFC_2"/>
    <property type="match status" value="1"/>
</dbReference>
<dbReference type="InterPro" id="IPR000867">
    <property type="entry name" value="IGFBP-like"/>
</dbReference>
<comment type="similarity">
    <text evidence="4">Belongs to the CCN family.</text>
</comment>
<feature type="domain" description="IGFBP N-terminal" evidence="19">
    <location>
        <begin position="53"/>
        <end position="129"/>
    </location>
</feature>
<dbReference type="PROSITE" id="PS00222">
    <property type="entry name" value="IGFBP_N_1"/>
    <property type="match status" value="1"/>
</dbReference>
<evidence type="ECO:0000313" key="21">
    <source>
        <dbReference type="RefSeq" id="XP_032825596.1"/>
    </source>
</evidence>
<comment type="caution">
    <text evidence="15">Lacks conserved residue(s) required for the propagation of feature annotation.</text>
</comment>
<evidence type="ECO:0000256" key="12">
    <source>
        <dbReference type="ARBA" id="ARBA00039944"/>
    </source>
</evidence>
<keyword evidence="7 16" id="KW-0732">Signal</keyword>
<dbReference type="InterPro" id="IPR006207">
    <property type="entry name" value="Cys_knot_C"/>
</dbReference>
<evidence type="ECO:0000256" key="3">
    <source>
        <dbReference type="ARBA" id="ARBA00004613"/>
    </source>
</evidence>
<keyword evidence="6" id="KW-0964">Secreted</keyword>
<dbReference type="SMART" id="SM00041">
    <property type="entry name" value="CT"/>
    <property type="match status" value="1"/>
</dbReference>
<keyword evidence="10" id="KW-1015">Disulfide bond</keyword>
<dbReference type="GO" id="GO:0005737">
    <property type="term" value="C:cytoplasm"/>
    <property type="evidence" value="ECO:0007669"/>
    <property type="project" value="UniProtKB-SubCell"/>
</dbReference>
<dbReference type="PIRSF" id="PIRSF036495">
    <property type="entry name" value="IGFBP_rP_CNN"/>
    <property type="match status" value="1"/>
</dbReference>
<dbReference type="GO" id="GO:0008083">
    <property type="term" value="F:growth factor activity"/>
    <property type="evidence" value="ECO:0007669"/>
    <property type="project" value="UniProtKB-KW"/>
</dbReference>
<evidence type="ECO:0000256" key="11">
    <source>
        <dbReference type="ARBA" id="ARBA00023180"/>
    </source>
</evidence>
<evidence type="ECO:0000256" key="6">
    <source>
        <dbReference type="ARBA" id="ARBA00022525"/>
    </source>
</evidence>
<evidence type="ECO:0000256" key="1">
    <source>
        <dbReference type="ARBA" id="ARBA00004282"/>
    </source>
</evidence>
<evidence type="ECO:0000259" key="19">
    <source>
        <dbReference type="PROSITE" id="PS51323"/>
    </source>
</evidence>
<comment type="subcellular location">
    <subcellularLocation>
        <location evidence="1">Cell junction</location>
    </subcellularLocation>
    <subcellularLocation>
        <location evidence="2">Cytoplasm</location>
    </subcellularLocation>
    <subcellularLocation>
        <location evidence="3">Secreted</location>
    </subcellularLocation>
</comment>
<organism evidence="20 21">
    <name type="scientific">Petromyzon marinus</name>
    <name type="common">Sea lamprey</name>
    <dbReference type="NCBI Taxonomy" id="7757"/>
    <lineage>
        <taxon>Eukaryota</taxon>
        <taxon>Metazoa</taxon>
        <taxon>Chordata</taxon>
        <taxon>Craniata</taxon>
        <taxon>Vertebrata</taxon>
        <taxon>Cyclostomata</taxon>
        <taxon>Hyperoartia</taxon>
        <taxon>Petromyzontiformes</taxon>
        <taxon>Petromyzontidae</taxon>
        <taxon>Petromyzon</taxon>
    </lineage>
</organism>
<dbReference type="GO" id="GO:0031012">
    <property type="term" value="C:extracellular matrix"/>
    <property type="evidence" value="ECO:0007669"/>
    <property type="project" value="TreeGrafter"/>
</dbReference>
<dbReference type="GO" id="GO:0008201">
    <property type="term" value="F:heparin binding"/>
    <property type="evidence" value="ECO:0007669"/>
    <property type="project" value="TreeGrafter"/>
</dbReference>
<dbReference type="InterPro" id="IPR012395">
    <property type="entry name" value="IGFBP_CNN"/>
</dbReference>
<feature type="domain" description="CTCK" evidence="17">
    <location>
        <begin position="288"/>
        <end position="341"/>
    </location>
</feature>
<dbReference type="Pfam" id="PF19035">
    <property type="entry name" value="TSP1_CCN"/>
    <property type="match status" value="1"/>
</dbReference>
<sequence length="410" mass="44382">MRHRPHLQGALPLLLLLLLHACAQVLWPNVAAGQAVGPLPAAAAAAAAAAASAALRRPYCEWPCRCAHGEPRCPVGVSAALDGCGCCRVCARQQGDLCTEADTCDPHKDLYCDYSGDSPRYEIGVCAHSVGVGCELNGHRYHNGQSFLPSCKYACTCINGAVGCVARCALSPRPPAARCLRPRLLKSADRCCEEWHCLDSKKVKKSAPKALLQSKPRPVFRGHGNQWNNNCLMQSTEWSACSRSCGVGISTRITNDNPSCHLLKERRLCLVRPCDLALTRGVRDGKKCVRVYVAEKPVRLELSGCVSRAAFQLRYCGGCTDGRCCRPLRTHTIPVDFDCPNDGGRAGGGAAGAATGTATTVRWNVMWVRSCSCHWDCVNPNDMFAELGNFQVLKEEEQEEEEGNARAIEN</sequence>
<evidence type="ECO:0000256" key="4">
    <source>
        <dbReference type="ARBA" id="ARBA00008125"/>
    </source>
</evidence>
<dbReference type="SMART" id="SM00209">
    <property type="entry name" value="TSP1"/>
    <property type="match status" value="1"/>
</dbReference>
<evidence type="ECO:0000256" key="13">
    <source>
        <dbReference type="ARBA" id="ARBA00042352"/>
    </source>
</evidence>
<dbReference type="InterPro" id="IPR001007">
    <property type="entry name" value="VWF_dom"/>
</dbReference>
<dbReference type="FunFam" id="2.20.100.10:FF:000046">
    <property type="entry name" value="Cellular communication network factor 4"/>
    <property type="match status" value="1"/>
</dbReference>
<dbReference type="PROSITE" id="PS51323">
    <property type="entry name" value="IGFBP_N_2"/>
    <property type="match status" value="1"/>
</dbReference>
<feature type="signal peptide" evidence="16">
    <location>
        <begin position="1"/>
        <end position="23"/>
    </location>
</feature>
<dbReference type="Proteomes" id="UP001318040">
    <property type="component" value="Chromosome 3"/>
</dbReference>
<dbReference type="InterPro" id="IPR000884">
    <property type="entry name" value="TSP1_rpt"/>
</dbReference>
<accession>A0AAJ7TWN9</accession>
<dbReference type="GO" id="GO:0070161">
    <property type="term" value="C:anchoring junction"/>
    <property type="evidence" value="ECO:0007669"/>
    <property type="project" value="UniProtKB-SubCell"/>
</dbReference>
<dbReference type="InterPro" id="IPR050941">
    <property type="entry name" value="CCN"/>
</dbReference>
<dbReference type="RefSeq" id="XP_032825596.1">
    <property type="nucleotide sequence ID" value="XM_032969705.1"/>
</dbReference>
<dbReference type="GO" id="GO:0045597">
    <property type="term" value="P:positive regulation of cell differentiation"/>
    <property type="evidence" value="ECO:0007669"/>
    <property type="project" value="TreeGrafter"/>
</dbReference>
<gene>
    <name evidence="21" type="primary">LOC116951216</name>
</gene>
<dbReference type="GO" id="GO:0051239">
    <property type="term" value="P:regulation of multicellular organismal process"/>
    <property type="evidence" value="ECO:0007669"/>
    <property type="project" value="UniProtKB-ARBA"/>
</dbReference>
<keyword evidence="11" id="KW-0325">Glycoprotein</keyword>
<evidence type="ECO:0000259" key="17">
    <source>
        <dbReference type="PROSITE" id="PS01225"/>
    </source>
</evidence>
<keyword evidence="8" id="KW-0965">Cell junction</keyword>
<evidence type="ECO:0000259" key="18">
    <source>
        <dbReference type="PROSITE" id="PS50184"/>
    </source>
</evidence>
<evidence type="ECO:0000256" key="16">
    <source>
        <dbReference type="SAM" id="SignalP"/>
    </source>
</evidence>
<reference evidence="21" key="1">
    <citation type="submission" date="2025-08" db="UniProtKB">
        <authorList>
            <consortium name="RefSeq"/>
        </authorList>
    </citation>
    <scope>IDENTIFICATION</scope>
    <source>
        <tissue evidence="21">Sperm</tissue>
    </source>
</reference>
<keyword evidence="9" id="KW-0339">Growth factor</keyword>
<dbReference type="GO" id="GO:0005178">
    <property type="term" value="F:integrin binding"/>
    <property type="evidence" value="ECO:0007669"/>
    <property type="project" value="TreeGrafter"/>
</dbReference>
<keyword evidence="20" id="KW-1185">Reference proteome</keyword>
<evidence type="ECO:0000256" key="10">
    <source>
        <dbReference type="ARBA" id="ARBA00023157"/>
    </source>
</evidence>
<dbReference type="InterPro" id="IPR043973">
    <property type="entry name" value="TSP1_CCN"/>
</dbReference>
<evidence type="ECO:0000256" key="9">
    <source>
        <dbReference type="ARBA" id="ARBA00023030"/>
    </source>
</evidence>
<feature type="chain" id="PRO_5042472787" description="CCN family member 3" evidence="16">
    <location>
        <begin position="24"/>
        <end position="410"/>
    </location>
</feature>
<feature type="domain" description="VWFC" evidence="18">
    <location>
        <begin position="132"/>
        <end position="198"/>
    </location>
</feature>
<evidence type="ECO:0000256" key="8">
    <source>
        <dbReference type="ARBA" id="ARBA00022949"/>
    </source>
</evidence>
<evidence type="ECO:0000256" key="7">
    <source>
        <dbReference type="ARBA" id="ARBA00022729"/>
    </source>
</evidence>
<evidence type="ECO:0000256" key="15">
    <source>
        <dbReference type="PROSITE-ProRule" id="PRU00039"/>
    </source>
</evidence>